<dbReference type="AlphaFoldDB" id="A0A1I8BNP2"/>
<name>A0A1I8BNP2_MELHA</name>
<protein>
    <submittedName>
        <fullName evidence="2">Zinc finger MYM-type protein 1-like</fullName>
    </submittedName>
</protein>
<dbReference type="WBParaSite" id="MhA1_Contig354.frz3.gene14">
    <property type="protein sequence ID" value="MhA1_Contig354.frz3.gene14"/>
    <property type="gene ID" value="MhA1_Contig354.frz3.gene14"/>
</dbReference>
<dbReference type="Proteomes" id="UP000095281">
    <property type="component" value="Unplaced"/>
</dbReference>
<organism evidence="1 2">
    <name type="scientific">Meloidogyne hapla</name>
    <name type="common">Root-knot nematode worm</name>
    <dbReference type="NCBI Taxonomy" id="6305"/>
    <lineage>
        <taxon>Eukaryota</taxon>
        <taxon>Metazoa</taxon>
        <taxon>Ecdysozoa</taxon>
        <taxon>Nematoda</taxon>
        <taxon>Chromadorea</taxon>
        <taxon>Rhabditida</taxon>
        <taxon>Tylenchina</taxon>
        <taxon>Tylenchomorpha</taxon>
        <taxon>Tylenchoidea</taxon>
        <taxon>Meloidogynidae</taxon>
        <taxon>Meloidogyninae</taxon>
        <taxon>Meloidogyne</taxon>
    </lineage>
</organism>
<evidence type="ECO:0000313" key="1">
    <source>
        <dbReference type="Proteomes" id="UP000095281"/>
    </source>
</evidence>
<keyword evidence="1" id="KW-1185">Reference proteome</keyword>
<evidence type="ECO:0000313" key="2">
    <source>
        <dbReference type="WBParaSite" id="MhA1_Contig354.frz3.gene14"/>
    </source>
</evidence>
<reference evidence="2" key="1">
    <citation type="submission" date="2016-11" db="UniProtKB">
        <authorList>
            <consortium name="WormBaseParasite"/>
        </authorList>
    </citation>
    <scope>IDENTIFICATION</scope>
</reference>
<proteinExistence type="predicted"/>
<accession>A0A1I8BNP2</accession>
<sequence>MGKSDVSWLSWRRNTLGAKLHRFGTVLLRRQFLYFIRESNELHSLIEGSENGDNVRKILSNFIIQSTIFYDLSKQIEKTVKNRLKTAEALLKTADNLKRSAQYLSWFTTCAMEYNETLPEIEKVSIFRSLKSFTYILKDFTCSLVAQWVQEEVNKVQEHHKNCMVLGCLAH</sequence>